<gene>
    <name evidence="1" type="ORF">OOU_Y34scaffold00405g7</name>
</gene>
<protein>
    <submittedName>
        <fullName evidence="1">Uncharacterized protein</fullName>
    </submittedName>
</protein>
<organism evidence="1">
    <name type="scientific">Pyricularia oryzae (strain Y34)</name>
    <name type="common">Rice blast fungus</name>
    <name type="synonym">Magnaporthe oryzae</name>
    <dbReference type="NCBI Taxonomy" id="1143189"/>
    <lineage>
        <taxon>Eukaryota</taxon>
        <taxon>Fungi</taxon>
        <taxon>Dikarya</taxon>
        <taxon>Ascomycota</taxon>
        <taxon>Pezizomycotina</taxon>
        <taxon>Sordariomycetes</taxon>
        <taxon>Sordariomycetidae</taxon>
        <taxon>Magnaporthales</taxon>
        <taxon>Pyriculariaceae</taxon>
        <taxon>Pyricularia</taxon>
    </lineage>
</organism>
<accession>A0AA97P2C9</accession>
<name>A0AA97P2C9_PYRO3</name>
<dbReference type="EMBL" id="JH793320">
    <property type="protein sequence ID" value="ELQ40661.1"/>
    <property type="molecule type" value="Genomic_DNA"/>
</dbReference>
<dbReference type="Proteomes" id="UP000011086">
    <property type="component" value="Unassembled WGS sequence"/>
</dbReference>
<dbReference type="AlphaFoldDB" id="A0AA97P2C9"/>
<reference evidence="1" key="1">
    <citation type="journal article" date="2012" name="PLoS Genet.">
        <title>Comparative analysis of the genomes of two field isolates of the rice blast fungus Magnaporthe oryzae.</title>
        <authorList>
            <person name="Xue M."/>
            <person name="Yang J."/>
            <person name="Li Z."/>
            <person name="Hu S."/>
            <person name="Yao N."/>
            <person name="Dean R.A."/>
            <person name="Zhao W."/>
            <person name="Shen M."/>
            <person name="Zhang H."/>
            <person name="Li C."/>
            <person name="Liu L."/>
            <person name="Cao L."/>
            <person name="Xu X."/>
            <person name="Xing Y."/>
            <person name="Hsiang T."/>
            <person name="Zhang Z."/>
            <person name="Xu J.R."/>
            <person name="Peng Y.L."/>
        </authorList>
    </citation>
    <scope>NUCLEOTIDE SEQUENCE</scope>
    <source>
        <strain evidence="1">Y34</strain>
    </source>
</reference>
<sequence length="127" mass="14585">MDTFDSNQLSGGMEREDGRPRISKWLVLGGATGRLSIDIQILTLPAHSGQRMHPIRQGPCQFLKTQDLNKLLDVFRYQTDEDFISAFRRQMDRELMTGQLMMGFDDSGIWPLEESRVLDYLPRPANP</sequence>
<evidence type="ECO:0000313" key="1">
    <source>
        <dbReference type="EMBL" id="ELQ40661.1"/>
    </source>
</evidence>
<proteinExistence type="predicted"/>